<evidence type="ECO:0000313" key="3">
    <source>
        <dbReference type="Proteomes" id="UP001153069"/>
    </source>
</evidence>
<gene>
    <name evidence="2" type="ORF">SEMRO_800_G204210.1</name>
</gene>
<evidence type="ECO:0000256" key="1">
    <source>
        <dbReference type="SAM" id="MobiDB-lite"/>
    </source>
</evidence>
<dbReference type="Proteomes" id="UP001153069">
    <property type="component" value="Unassembled WGS sequence"/>
</dbReference>
<proteinExistence type="predicted"/>
<evidence type="ECO:0000313" key="2">
    <source>
        <dbReference type="EMBL" id="CAB9516679.1"/>
    </source>
</evidence>
<feature type="region of interest" description="Disordered" evidence="1">
    <location>
        <begin position="1"/>
        <end position="105"/>
    </location>
</feature>
<name>A0A9N8EDW6_9STRA</name>
<dbReference type="EMBL" id="CAICTM010000799">
    <property type="protein sequence ID" value="CAB9516679.1"/>
    <property type="molecule type" value="Genomic_DNA"/>
</dbReference>
<comment type="caution">
    <text evidence="2">The sequence shown here is derived from an EMBL/GenBank/DDBJ whole genome shotgun (WGS) entry which is preliminary data.</text>
</comment>
<keyword evidence="3" id="KW-1185">Reference proteome</keyword>
<organism evidence="2 3">
    <name type="scientific">Seminavis robusta</name>
    <dbReference type="NCBI Taxonomy" id="568900"/>
    <lineage>
        <taxon>Eukaryota</taxon>
        <taxon>Sar</taxon>
        <taxon>Stramenopiles</taxon>
        <taxon>Ochrophyta</taxon>
        <taxon>Bacillariophyta</taxon>
        <taxon>Bacillariophyceae</taxon>
        <taxon>Bacillariophycidae</taxon>
        <taxon>Naviculales</taxon>
        <taxon>Naviculaceae</taxon>
        <taxon>Seminavis</taxon>
    </lineage>
</organism>
<accession>A0A9N8EDW6</accession>
<protein>
    <submittedName>
        <fullName evidence="2">Uncharacterized protein</fullName>
    </submittedName>
</protein>
<reference evidence="2" key="1">
    <citation type="submission" date="2020-06" db="EMBL/GenBank/DDBJ databases">
        <authorList>
            <consortium name="Plant Systems Biology data submission"/>
        </authorList>
    </citation>
    <scope>NUCLEOTIDE SEQUENCE</scope>
    <source>
        <strain evidence="2">D6</strain>
    </source>
</reference>
<dbReference type="AlphaFoldDB" id="A0A9N8EDW6"/>
<feature type="compositionally biased region" description="Acidic residues" evidence="1">
    <location>
        <begin position="84"/>
        <end position="94"/>
    </location>
</feature>
<feature type="compositionally biased region" description="Basic and acidic residues" evidence="1">
    <location>
        <begin position="9"/>
        <end position="83"/>
    </location>
</feature>
<sequence length="163" mass="18661">MASSAKVGWQKEREAKQKQKEWESQQNAEHKDWQQKRADMMKKKEAAETKAKEAEASAPEFLKKLGNMKEKAQNKPPPKKEDEGPTIEELDDGTDIPPWHRPNAPEKPEWVVLLLLAAEKEAQEEEEKTNDDVPFCASWSRPSLRHNLPRVFLAVDLQTNPPG</sequence>